<evidence type="ECO:0000313" key="2">
    <source>
        <dbReference type="EMBL" id="JAT29055.1"/>
    </source>
</evidence>
<accession>A0A1B6LZJ0</accession>
<dbReference type="EMBL" id="GEBQ01010922">
    <property type="protein sequence ID" value="JAT29055.1"/>
    <property type="molecule type" value="Transcribed_RNA"/>
</dbReference>
<dbReference type="AlphaFoldDB" id="A0A1B6LZJ0"/>
<dbReference type="SUPFAM" id="SSF49265">
    <property type="entry name" value="Fibronectin type III"/>
    <property type="match status" value="1"/>
</dbReference>
<proteinExistence type="predicted"/>
<organism evidence="2">
    <name type="scientific">Graphocephala atropunctata</name>
    <dbReference type="NCBI Taxonomy" id="36148"/>
    <lineage>
        <taxon>Eukaryota</taxon>
        <taxon>Metazoa</taxon>
        <taxon>Ecdysozoa</taxon>
        <taxon>Arthropoda</taxon>
        <taxon>Hexapoda</taxon>
        <taxon>Insecta</taxon>
        <taxon>Pterygota</taxon>
        <taxon>Neoptera</taxon>
        <taxon>Paraneoptera</taxon>
        <taxon>Hemiptera</taxon>
        <taxon>Auchenorrhyncha</taxon>
        <taxon>Membracoidea</taxon>
        <taxon>Cicadellidae</taxon>
        <taxon>Cicadellinae</taxon>
        <taxon>Cicadellini</taxon>
        <taxon>Graphocephala</taxon>
    </lineage>
</organism>
<feature type="non-terminal residue" evidence="2">
    <location>
        <position position="1"/>
    </location>
</feature>
<sequence length="238" mass="26001">TAAVPSPGHDTRSSFSSSTSSCCAHGRPARRPITMYTAVVSGPGHDTRPWAQLLQTLDSSAALPHDLELESARVLEVQWRGLTKVYSSPPESPLTQVQTVLRSLGLDKRILGTNTTQTPETPQNLTSAPWDLRVVRMTQQSALMLTQVCWRSRQTDSHLQLMYLITWQVEEGVLRGNLLTNSSCTTLSLSPDTVYSLQVAILRPGSQESQSEFLVVDTHLAHTESSTILPSHVTTGVG</sequence>
<feature type="region of interest" description="Disordered" evidence="1">
    <location>
        <begin position="1"/>
        <end position="27"/>
    </location>
</feature>
<protein>
    <submittedName>
        <fullName evidence="2">Uncharacterized protein</fullName>
    </submittedName>
</protein>
<evidence type="ECO:0000256" key="1">
    <source>
        <dbReference type="SAM" id="MobiDB-lite"/>
    </source>
</evidence>
<dbReference type="InterPro" id="IPR036116">
    <property type="entry name" value="FN3_sf"/>
</dbReference>
<gene>
    <name evidence="2" type="ORF">g.18958</name>
</gene>
<name>A0A1B6LZJ0_9HEMI</name>
<reference evidence="2" key="1">
    <citation type="submission" date="2015-11" db="EMBL/GenBank/DDBJ databases">
        <title>De novo transcriptome assembly of four potential Pierce s Disease insect vectors from Arizona vineyards.</title>
        <authorList>
            <person name="Tassone E.E."/>
        </authorList>
    </citation>
    <scope>NUCLEOTIDE SEQUENCE</scope>
</reference>
<feature type="non-terminal residue" evidence="2">
    <location>
        <position position="238"/>
    </location>
</feature>